<dbReference type="Gene3D" id="3.40.630.10">
    <property type="entry name" value="Zn peptidases"/>
    <property type="match status" value="1"/>
</dbReference>
<evidence type="ECO:0000256" key="1">
    <source>
        <dbReference type="ARBA" id="ARBA00001947"/>
    </source>
</evidence>
<sequence>MEEKFLLNKIWSNPNRLWVLICTHGDETLWFNVMKMIENVVDDLTFVLMNKRAFDIWKRYVEYDLNRCFLWNILEKWLDSYEYKLSQELHEILTWFDNIIDIHSTNFDIDPYFIIDTLEKKESILIKSASNELIKNSYLIPLSKWTVIWPYLNAIAIESWPNNDKKKIHQVANIVKNISNNIWFNHNNEKELNVFWWELTKKDVFRLREDIKDFDLIAKWAILWYNEEWKIVIANEDMKLFWINNKFEDPNVLAIKLKI</sequence>
<organism evidence="6">
    <name type="scientific">uncultured bacterium</name>
    <name type="common">gcode 4</name>
    <dbReference type="NCBI Taxonomy" id="1234023"/>
    <lineage>
        <taxon>Bacteria</taxon>
        <taxon>environmental samples</taxon>
    </lineage>
</organism>
<accession>K1XKH0</accession>
<reference evidence="6" key="1">
    <citation type="journal article" date="2012" name="Science">
        <title>Fermentation, hydrogen, and sulfur metabolism in multiple uncultivated bacterial phyla.</title>
        <authorList>
            <person name="Wrighton K.C."/>
            <person name="Thomas B.C."/>
            <person name="Sharon I."/>
            <person name="Miller C.S."/>
            <person name="Castelle C.J."/>
            <person name="VerBerkmoes N.C."/>
            <person name="Wilkins M.J."/>
            <person name="Hettich R.L."/>
            <person name="Lipton M.S."/>
            <person name="Williams K.H."/>
            <person name="Long P.E."/>
            <person name="Banfield J.F."/>
        </authorList>
    </citation>
    <scope>NUCLEOTIDE SEQUENCE [LARGE SCALE GENOMIC DNA]</scope>
</reference>
<proteinExistence type="predicted"/>
<protein>
    <recommendedName>
        <fullName evidence="5">Succinylglutamate desuccinylase/Aspartoacylase catalytic domain-containing protein</fullName>
    </recommendedName>
</protein>
<comment type="cofactor">
    <cofactor evidence="1">
        <name>Zn(2+)</name>
        <dbReference type="ChEBI" id="CHEBI:29105"/>
    </cofactor>
</comment>
<keyword evidence="2" id="KW-0479">Metal-binding</keyword>
<dbReference type="SUPFAM" id="SSF53187">
    <property type="entry name" value="Zn-dependent exopeptidases"/>
    <property type="match status" value="1"/>
</dbReference>
<dbReference type="InterPro" id="IPR055438">
    <property type="entry name" value="AstE_AspA_cat"/>
</dbReference>
<comment type="caution">
    <text evidence="6">The sequence shown here is derived from an EMBL/GenBank/DDBJ whole genome shotgun (WGS) entry which is preliminary data.</text>
</comment>
<dbReference type="AlphaFoldDB" id="K1XKH0"/>
<evidence type="ECO:0000256" key="2">
    <source>
        <dbReference type="ARBA" id="ARBA00022723"/>
    </source>
</evidence>
<evidence type="ECO:0000259" key="5">
    <source>
        <dbReference type="Pfam" id="PF24827"/>
    </source>
</evidence>
<keyword evidence="3" id="KW-0378">Hydrolase</keyword>
<evidence type="ECO:0000256" key="3">
    <source>
        <dbReference type="ARBA" id="ARBA00022801"/>
    </source>
</evidence>
<keyword evidence="4" id="KW-0862">Zinc</keyword>
<evidence type="ECO:0000256" key="4">
    <source>
        <dbReference type="ARBA" id="ARBA00022833"/>
    </source>
</evidence>
<name>K1XKH0_9BACT</name>
<dbReference type="Pfam" id="PF24827">
    <property type="entry name" value="AstE_AspA_cat"/>
    <property type="match status" value="1"/>
</dbReference>
<feature type="domain" description="Succinylglutamate desuccinylase/Aspartoacylase catalytic" evidence="5">
    <location>
        <begin position="43"/>
        <end position="106"/>
    </location>
</feature>
<dbReference type="EMBL" id="AMFJ01036018">
    <property type="protein sequence ID" value="EKD25617.1"/>
    <property type="molecule type" value="Genomic_DNA"/>
</dbReference>
<gene>
    <name evidence="6" type="ORF">ACD_80C00011G0004</name>
</gene>
<evidence type="ECO:0000313" key="6">
    <source>
        <dbReference type="EMBL" id="EKD25617.1"/>
    </source>
</evidence>